<protein>
    <submittedName>
        <fullName evidence="1">Uncharacterized protein</fullName>
    </submittedName>
</protein>
<evidence type="ECO:0000313" key="4">
    <source>
        <dbReference type="EMBL" id="GBO39493.1"/>
    </source>
</evidence>
<name>A0A4Y2U601_ARAVE</name>
<gene>
    <name evidence="2" type="ORF">AVEN_212146_1</name>
    <name evidence="3" type="ORF">AVEN_85512_1</name>
    <name evidence="4" type="ORF">AVEN_87978_1</name>
    <name evidence="1" type="ORF">AVEN_97968_1</name>
</gene>
<keyword evidence="5" id="KW-1185">Reference proteome</keyword>
<comment type="caution">
    <text evidence="1">The sequence shown here is derived from an EMBL/GenBank/DDBJ whole genome shotgun (WGS) entry which is preliminary data.</text>
</comment>
<accession>A0A4Y2U601</accession>
<proteinExistence type="predicted"/>
<evidence type="ECO:0000313" key="1">
    <source>
        <dbReference type="EMBL" id="GBO07933.1"/>
    </source>
</evidence>
<evidence type="ECO:0000313" key="2">
    <source>
        <dbReference type="EMBL" id="GBO07938.1"/>
    </source>
</evidence>
<dbReference type="EMBL" id="BGPR01064532">
    <property type="protein sequence ID" value="GBO39493.1"/>
    <property type="molecule type" value="Genomic_DNA"/>
</dbReference>
<dbReference type="EMBL" id="BGPR01033842">
    <property type="protein sequence ID" value="GBO07933.1"/>
    <property type="molecule type" value="Genomic_DNA"/>
</dbReference>
<sequence length="93" mass="10800">MRGKGRPSPQHNFLSSFHFTKPSAENTLLWWKNLLLNKLLGIKIAKLISFLNENENLKNSNWTQPVPSDPIFFPSPRLKLMDPDPLEVQYQEP</sequence>
<dbReference type="AlphaFoldDB" id="A0A4Y2U601"/>
<organism evidence="1 5">
    <name type="scientific">Araneus ventricosus</name>
    <name type="common">Orbweaver spider</name>
    <name type="synonym">Epeira ventricosa</name>
    <dbReference type="NCBI Taxonomy" id="182803"/>
    <lineage>
        <taxon>Eukaryota</taxon>
        <taxon>Metazoa</taxon>
        <taxon>Ecdysozoa</taxon>
        <taxon>Arthropoda</taxon>
        <taxon>Chelicerata</taxon>
        <taxon>Arachnida</taxon>
        <taxon>Araneae</taxon>
        <taxon>Araneomorphae</taxon>
        <taxon>Entelegynae</taxon>
        <taxon>Araneoidea</taxon>
        <taxon>Araneidae</taxon>
        <taxon>Araneus</taxon>
    </lineage>
</organism>
<dbReference type="EMBL" id="BGPR01033846">
    <property type="protein sequence ID" value="GBO07938.1"/>
    <property type="molecule type" value="Genomic_DNA"/>
</dbReference>
<evidence type="ECO:0000313" key="3">
    <source>
        <dbReference type="EMBL" id="GBO39491.1"/>
    </source>
</evidence>
<dbReference type="Proteomes" id="UP000499080">
    <property type="component" value="Unassembled WGS sequence"/>
</dbReference>
<reference evidence="1 5" key="1">
    <citation type="journal article" date="2019" name="Sci. Rep.">
        <title>Orb-weaving spider Araneus ventricosus genome elucidates the spidroin gene catalogue.</title>
        <authorList>
            <person name="Kono N."/>
            <person name="Nakamura H."/>
            <person name="Ohtoshi R."/>
            <person name="Moran D.A.P."/>
            <person name="Shinohara A."/>
            <person name="Yoshida Y."/>
            <person name="Fujiwara M."/>
            <person name="Mori M."/>
            <person name="Tomita M."/>
            <person name="Arakawa K."/>
        </authorList>
    </citation>
    <scope>NUCLEOTIDE SEQUENCE [LARGE SCALE GENOMIC DNA]</scope>
</reference>
<evidence type="ECO:0000313" key="5">
    <source>
        <dbReference type="Proteomes" id="UP000499080"/>
    </source>
</evidence>
<dbReference type="EMBL" id="BGPR01064531">
    <property type="protein sequence ID" value="GBO39491.1"/>
    <property type="molecule type" value="Genomic_DNA"/>
</dbReference>